<sequence length="175" mass="18838">MSSSDPASRLLLLMRHGKAENSSGQIDHERPLAERGKSQARLVGEYLAAQNVRVSRVLVSDSTRTEETWEAVRSQMPDFDGTVTEHEEIYTAGPSELLALLHSLDAQEPVVMVIGHEPTISSLTALLADDESDAGAAAQARIGMPTGAMAVLSGSLPGWDRLVEESLTLHTIVRP</sequence>
<dbReference type="EMBL" id="DWWC01000120">
    <property type="protein sequence ID" value="HJC69302.1"/>
    <property type="molecule type" value="Genomic_DNA"/>
</dbReference>
<accession>A0A9D2Q0T6</accession>
<reference evidence="2" key="1">
    <citation type="journal article" date="2021" name="PeerJ">
        <title>Extensive microbial diversity within the chicken gut microbiome revealed by metagenomics and culture.</title>
        <authorList>
            <person name="Gilroy R."/>
            <person name="Ravi A."/>
            <person name="Getino M."/>
            <person name="Pursley I."/>
            <person name="Horton D.L."/>
            <person name="Alikhan N.F."/>
            <person name="Baker D."/>
            <person name="Gharbi K."/>
            <person name="Hall N."/>
            <person name="Watson M."/>
            <person name="Adriaenssens E.M."/>
            <person name="Foster-Nyarko E."/>
            <person name="Jarju S."/>
            <person name="Secka A."/>
            <person name="Antonio M."/>
            <person name="Oren A."/>
            <person name="Chaudhuri R.R."/>
            <person name="La Ragione R."/>
            <person name="Hildebrand F."/>
            <person name="Pallen M.J."/>
        </authorList>
    </citation>
    <scope>NUCLEOTIDE SEQUENCE</scope>
    <source>
        <strain evidence="2">CHK130-7132</strain>
    </source>
</reference>
<dbReference type="SMART" id="SM00855">
    <property type="entry name" value="PGAM"/>
    <property type="match status" value="1"/>
</dbReference>
<dbReference type="SUPFAM" id="SSF53254">
    <property type="entry name" value="Phosphoglycerate mutase-like"/>
    <property type="match status" value="1"/>
</dbReference>
<reference evidence="2" key="2">
    <citation type="submission" date="2021-04" db="EMBL/GenBank/DDBJ databases">
        <authorList>
            <person name="Gilroy R."/>
        </authorList>
    </citation>
    <scope>NUCLEOTIDE SEQUENCE</scope>
    <source>
        <strain evidence="2">CHK130-7132</strain>
    </source>
</reference>
<evidence type="ECO:0000313" key="2">
    <source>
        <dbReference type="EMBL" id="HJC69302.1"/>
    </source>
</evidence>
<protein>
    <submittedName>
        <fullName evidence="2">Histidine phosphatase family protein</fullName>
    </submittedName>
</protein>
<dbReference type="PANTHER" id="PTHR20935">
    <property type="entry name" value="PHOSPHOGLYCERATE MUTASE-RELATED"/>
    <property type="match status" value="1"/>
</dbReference>
<keyword evidence="1" id="KW-0378">Hydrolase</keyword>
<dbReference type="Pfam" id="PF00300">
    <property type="entry name" value="His_Phos_1"/>
    <property type="match status" value="1"/>
</dbReference>
<comment type="caution">
    <text evidence="2">The sequence shown here is derived from an EMBL/GenBank/DDBJ whole genome shotgun (WGS) entry which is preliminary data.</text>
</comment>
<dbReference type="InterPro" id="IPR051021">
    <property type="entry name" value="Mito_Ser/Thr_phosphatase"/>
</dbReference>
<gene>
    <name evidence="2" type="ORF">H9932_06450</name>
</gene>
<dbReference type="InterPro" id="IPR013078">
    <property type="entry name" value="His_Pase_superF_clade-1"/>
</dbReference>
<organism evidence="2 3">
    <name type="scientific">Candidatus Brachybacterium intestinipullorum</name>
    <dbReference type="NCBI Taxonomy" id="2838512"/>
    <lineage>
        <taxon>Bacteria</taxon>
        <taxon>Bacillati</taxon>
        <taxon>Actinomycetota</taxon>
        <taxon>Actinomycetes</taxon>
        <taxon>Micrococcales</taxon>
        <taxon>Dermabacteraceae</taxon>
        <taxon>Brachybacterium</taxon>
    </lineage>
</organism>
<dbReference type="GO" id="GO:0016787">
    <property type="term" value="F:hydrolase activity"/>
    <property type="evidence" value="ECO:0007669"/>
    <property type="project" value="UniProtKB-KW"/>
</dbReference>
<dbReference type="PANTHER" id="PTHR20935:SF1">
    <property type="entry name" value="SLL1549 PROTEIN"/>
    <property type="match status" value="1"/>
</dbReference>
<dbReference type="Proteomes" id="UP000823854">
    <property type="component" value="Unassembled WGS sequence"/>
</dbReference>
<dbReference type="AlphaFoldDB" id="A0A9D2Q0T6"/>
<evidence type="ECO:0000256" key="1">
    <source>
        <dbReference type="ARBA" id="ARBA00022801"/>
    </source>
</evidence>
<dbReference type="CDD" id="cd07067">
    <property type="entry name" value="HP_PGM_like"/>
    <property type="match status" value="1"/>
</dbReference>
<dbReference type="InterPro" id="IPR029033">
    <property type="entry name" value="His_PPase_superfam"/>
</dbReference>
<proteinExistence type="predicted"/>
<evidence type="ECO:0000313" key="3">
    <source>
        <dbReference type="Proteomes" id="UP000823854"/>
    </source>
</evidence>
<name>A0A9D2Q0T6_9MICO</name>
<dbReference type="Gene3D" id="3.40.50.1240">
    <property type="entry name" value="Phosphoglycerate mutase-like"/>
    <property type="match status" value="1"/>
</dbReference>